<reference evidence="2 3" key="1">
    <citation type="submission" date="2020-08" db="EMBL/GenBank/DDBJ databases">
        <title>Genomic Encyclopedia of Type Strains, Phase IV (KMG-IV): sequencing the most valuable type-strain genomes for metagenomic binning, comparative biology and taxonomic classification.</title>
        <authorList>
            <person name="Goeker M."/>
        </authorList>
    </citation>
    <scope>NUCLEOTIDE SEQUENCE [LARGE SCALE GENOMIC DNA]</scope>
    <source>
        <strain evidence="2 3">DSM 104969</strain>
    </source>
</reference>
<protein>
    <submittedName>
        <fullName evidence="2">Methionyl-tRNA formyltransferase</fullName>
    </submittedName>
</protein>
<dbReference type="EMBL" id="JACIEP010000002">
    <property type="protein sequence ID" value="MBB4034906.1"/>
    <property type="molecule type" value="Genomic_DNA"/>
</dbReference>
<dbReference type="InterPro" id="IPR002376">
    <property type="entry name" value="Formyl_transf_N"/>
</dbReference>
<gene>
    <name evidence="2" type="ORF">GGR21_000793</name>
</gene>
<dbReference type="RefSeq" id="WP_183305841.1">
    <property type="nucleotide sequence ID" value="NZ_JACIEP010000002.1"/>
</dbReference>
<organism evidence="2 3">
    <name type="scientific">Dysgonomonas hofstadii</name>
    <dbReference type="NCBI Taxonomy" id="637886"/>
    <lineage>
        <taxon>Bacteria</taxon>
        <taxon>Pseudomonadati</taxon>
        <taxon>Bacteroidota</taxon>
        <taxon>Bacteroidia</taxon>
        <taxon>Bacteroidales</taxon>
        <taxon>Dysgonomonadaceae</taxon>
        <taxon>Dysgonomonas</taxon>
    </lineage>
</organism>
<keyword evidence="2" id="KW-0808">Transferase</keyword>
<dbReference type="Gene3D" id="3.40.50.12230">
    <property type="match status" value="1"/>
</dbReference>
<keyword evidence="3" id="KW-1185">Reference proteome</keyword>
<dbReference type="AlphaFoldDB" id="A0A840CHY3"/>
<dbReference type="SUPFAM" id="SSF53328">
    <property type="entry name" value="Formyltransferase"/>
    <property type="match status" value="1"/>
</dbReference>
<feature type="domain" description="Formyl transferase N-terminal" evidence="1">
    <location>
        <begin position="34"/>
        <end position="114"/>
    </location>
</feature>
<evidence type="ECO:0000313" key="2">
    <source>
        <dbReference type="EMBL" id="MBB4034906.1"/>
    </source>
</evidence>
<dbReference type="GO" id="GO:0016740">
    <property type="term" value="F:transferase activity"/>
    <property type="evidence" value="ECO:0007669"/>
    <property type="project" value="UniProtKB-KW"/>
</dbReference>
<evidence type="ECO:0000313" key="3">
    <source>
        <dbReference type="Proteomes" id="UP000555103"/>
    </source>
</evidence>
<dbReference type="Pfam" id="PF00551">
    <property type="entry name" value="Formyl_trans_N"/>
    <property type="match status" value="1"/>
</dbReference>
<comment type="caution">
    <text evidence="2">The sequence shown here is derived from an EMBL/GenBank/DDBJ whole genome shotgun (WGS) entry which is preliminary data.</text>
</comment>
<name>A0A840CHY3_9BACT</name>
<evidence type="ECO:0000259" key="1">
    <source>
        <dbReference type="Pfam" id="PF00551"/>
    </source>
</evidence>
<dbReference type="Proteomes" id="UP000555103">
    <property type="component" value="Unassembled WGS sequence"/>
</dbReference>
<dbReference type="InterPro" id="IPR036477">
    <property type="entry name" value="Formyl_transf_N_sf"/>
</dbReference>
<accession>A0A840CHY3</accession>
<sequence>MKVAILGKDHTRAYIEARKLVLSLGHEAVSDINGAELAIAPLLTDILSPGQIYAPKYGTLIFHPSPLPYGRGASAIKWAYKRNEPITAATWFWANLYKVDSGDICEQEVIKIDYSLPPREFYDVHAVPALLRTLERALTGIAAGHIRRVPQVQAYSTFDFLYKKGS</sequence>
<proteinExistence type="predicted"/>